<evidence type="ECO:0000256" key="1">
    <source>
        <dbReference type="ARBA" id="ARBA00010815"/>
    </source>
</evidence>
<keyword evidence="5" id="KW-0443">Lipid metabolism</keyword>
<comment type="caution">
    <text evidence="7">The sequence shown here is derived from an EMBL/GenBank/DDBJ whole genome shotgun (WGS) entry which is preliminary data.</text>
</comment>
<reference evidence="8" key="1">
    <citation type="journal article" date="2019" name="Int. J. Syst. Evol. Microbiol.">
        <title>The Global Catalogue of Microorganisms (GCM) 10K type strain sequencing project: providing services to taxonomists for standard genome sequencing and annotation.</title>
        <authorList>
            <consortium name="The Broad Institute Genomics Platform"/>
            <consortium name="The Broad Institute Genome Sequencing Center for Infectious Disease"/>
            <person name="Wu L."/>
            <person name="Ma J."/>
        </authorList>
    </citation>
    <scope>NUCLEOTIDE SEQUENCE [LARGE SCALE GENOMIC DNA]</scope>
    <source>
        <strain evidence="8">CGMCC 1.8859</strain>
    </source>
</reference>
<dbReference type="InterPro" id="IPR050723">
    <property type="entry name" value="CFA/CMAS"/>
</dbReference>
<dbReference type="CDD" id="cd02440">
    <property type="entry name" value="AdoMet_MTases"/>
    <property type="match status" value="1"/>
</dbReference>
<protein>
    <submittedName>
        <fullName evidence="7">Cyclopropane-fatty-acyl-phospholipid synthase</fullName>
    </submittedName>
</protein>
<evidence type="ECO:0000259" key="6">
    <source>
        <dbReference type="Pfam" id="PF25371"/>
    </source>
</evidence>
<feature type="domain" description="DUF7884" evidence="6">
    <location>
        <begin position="16"/>
        <end position="85"/>
    </location>
</feature>
<dbReference type="Pfam" id="PF02353">
    <property type="entry name" value="CMAS"/>
    <property type="match status" value="1"/>
</dbReference>
<dbReference type="EMBL" id="BMLX01000001">
    <property type="protein sequence ID" value="GGP19626.1"/>
    <property type="molecule type" value="Genomic_DNA"/>
</dbReference>
<dbReference type="Proteomes" id="UP000637267">
    <property type="component" value="Unassembled WGS sequence"/>
</dbReference>
<dbReference type="InterPro" id="IPR057206">
    <property type="entry name" value="DUF7884"/>
</dbReference>
<dbReference type="InterPro" id="IPR029063">
    <property type="entry name" value="SAM-dependent_MTases_sf"/>
</dbReference>
<evidence type="ECO:0000256" key="5">
    <source>
        <dbReference type="ARBA" id="ARBA00023098"/>
    </source>
</evidence>
<dbReference type="RefSeq" id="WP_188703233.1">
    <property type="nucleotide sequence ID" value="NZ_BMLX01000001.1"/>
</dbReference>
<accession>A0ABQ2P6S6</accession>
<dbReference type="PIRSF" id="PIRSF003085">
    <property type="entry name" value="CMAS"/>
    <property type="match status" value="1"/>
</dbReference>
<keyword evidence="3" id="KW-0808">Transferase</keyword>
<evidence type="ECO:0000256" key="2">
    <source>
        <dbReference type="ARBA" id="ARBA00022603"/>
    </source>
</evidence>
<organism evidence="7 8">
    <name type="scientific">Silvimonas iriomotensis</name>
    <dbReference type="NCBI Taxonomy" id="449662"/>
    <lineage>
        <taxon>Bacteria</taxon>
        <taxon>Pseudomonadati</taxon>
        <taxon>Pseudomonadota</taxon>
        <taxon>Betaproteobacteria</taxon>
        <taxon>Neisseriales</taxon>
        <taxon>Chitinibacteraceae</taxon>
        <taxon>Silvimonas</taxon>
    </lineage>
</organism>
<comment type="similarity">
    <text evidence="1">Belongs to the CFA/CMAS family.</text>
</comment>
<keyword evidence="4" id="KW-0949">S-adenosyl-L-methionine</keyword>
<sequence>MPWNNLFEDFLGRMRSHGIPLRLQLWNGKHFDLHPEPRVTLIANTAGSLRHVINPTLDTLGKAYVEGEIDLEGHVLDVVDIATRLAAAEGDDGRPAARTGRHSRETDKNAIAYHYDVSNEFYSAWLDKEMVYSCGYFRTENDTLDQAQLQKLDHILNKINIQPGQTLLDIGCGWGALMIRAVKQYGARAVGVTLSENQYEYAKERIAREGIADRCEVRLQDYRDVTGQFDRITSVGMFEHVGLKNLESYFRRIHTLLADGGVVMNHGITSTDVNSGDTPFGGGDFIDRYVFPDGELPHIALTLKEMCAAGLEPMDVENLRRHYALTLKHWAERFEEHSEHMRKLAGEQRYRIWRVYLAGCAYGFTHDWISLNQIVAVKAGGPGMNRLPLTREYMYAGR</sequence>
<gene>
    <name evidence="7" type="ORF">GCM10010970_11550</name>
</gene>
<dbReference type="Gene3D" id="3.40.50.150">
    <property type="entry name" value="Vaccinia Virus protein VP39"/>
    <property type="match status" value="1"/>
</dbReference>
<dbReference type="PANTHER" id="PTHR43667:SF1">
    <property type="entry name" value="CYCLOPROPANE-FATTY-ACYL-PHOSPHOLIPID SYNTHASE"/>
    <property type="match status" value="1"/>
</dbReference>
<evidence type="ECO:0000256" key="3">
    <source>
        <dbReference type="ARBA" id="ARBA00022679"/>
    </source>
</evidence>
<evidence type="ECO:0000313" key="8">
    <source>
        <dbReference type="Proteomes" id="UP000637267"/>
    </source>
</evidence>
<keyword evidence="2" id="KW-0489">Methyltransferase</keyword>
<dbReference type="PANTHER" id="PTHR43667">
    <property type="entry name" value="CYCLOPROPANE-FATTY-ACYL-PHOSPHOLIPID SYNTHASE"/>
    <property type="match status" value="1"/>
</dbReference>
<dbReference type="InterPro" id="IPR003333">
    <property type="entry name" value="CMAS"/>
</dbReference>
<dbReference type="Pfam" id="PF25371">
    <property type="entry name" value="DUF7884"/>
    <property type="match status" value="1"/>
</dbReference>
<dbReference type="SUPFAM" id="SSF53335">
    <property type="entry name" value="S-adenosyl-L-methionine-dependent methyltransferases"/>
    <property type="match status" value="1"/>
</dbReference>
<proteinExistence type="inferred from homology"/>
<name>A0ABQ2P6S6_9NEIS</name>
<evidence type="ECO:0000256" key="4">
    <source>
        <dbReference type="ARBA" id="ARBA00022691"/>
    </source>
</evidence>
<evidence type="ECO:0000313" key="7">
    <source>
        <dbReference type="EMBL" id="GGP19626.1"/>
    </source>
</evidence>
<keyword evidence="8" id="KW-1185">Reference proteome</keyword>